<dbReference type="Proteomes" id="UP000474061">
    <property type="component" value="Unassembled WGS sequence"/>
</dbReference>
<name>A0A9Q4MKG0_XYLFS</name>
<proteinExistence type="predicted"/>
<dbReference type="EMBL" id="VDCJ01000351">
    <property type="protein sequence ID" value="MRU24495.1"/>
    <property type="molecule type" value="Genomic_DNA"/>
</dbReference>
<dbReference type="AlphaFoldDB" id="A0A9Q4MKG0"/>
<evidence type="ECO:0000313" key="2">
    <source>
        <dbReference type="Proteomes" id="UP000474061"/>
    </source>
</evidence>
<protein>
    <submittedName>
        <fullName evidence="1">Uncharacterized protein</fullName>
    </submittedName>
</protein>
<reference evidence="1" key="2">
    <citation type="journal article" date="2020" name="Appl. Environ. Microbiol.">
        <title>Multiple intercontinental introductions associated with the emergence of a plant pathogen in Europe.</title>
        <authorList>
            <person name="Landa B.B."/>
            <person name="Castillo A.I."/>
            <person name="Giampetruzzi A."/>
            <person name="Kahn A."/>
            <person name="Roman-Ecija M."/>
            <person name="Velasco-Amo M.P."/>
            <person name="Navas-Cortes J.A."/>
            <person name="Marco-Noales E."/>
            <person name="Barbe S."/>
            <person name="Moralejo E."/>
            <person name="Coletta-Filho H.D."/>
            <person name="Saldarelli P."/>
            <person name="Saponari M."/>
            <person name="Almeida R.P.P."/>
        </authorList>
    </citation>
    <scope>NUCLEOTIDE SEQUENCE</scope>
    <source>
        <strain evidence="1">XYL1981</strain>
    </source>
</reference>
<sequence length="66" mass="7857">MLVQVFEQWYYIIPLTATARLLHLRGSRFTRLKVKILVDIAVYNRARINSHFIQPCNNRLASFKHD</sequence>
<gene>
    <name evidence="1" type="ORF">FG476_10655</name>
</gene>
<accession>A0A9Q4MKG0</accession>
<reference evidence="1" key="1">
    <citation type="submission" date="2019-05" db="EMBL/GenBank/DDBJ databases">
        <authorList>
            <person name="Castillo A."/>
            <person name="Giampetruzzi A."/>
            <person name="Landa B."/>
            <person name="Saponari M."/>
            <person name="Almeida R.P.P."/>
            <person name="Moralejo E."/>
            <person name="Marco-Noales E."/>
            <person name="Velasco-Amo M.P."/>
            <person name="Roman-Ecija M."/>
            <person name="Navarro I."/>
            <person name="Monterde A."/>
            <person name="Barbe S."/>
        </authorList>
    </citation>
    <scope>NUCLEOTIDE SEQUENCE</scope>
    <source>
        <strain evidence="1">XYL1981</strain>
    </source>
</reference>
<comment type="caution">
    <text evidence="1">The sequence shown here is derived from an EMBL/GenBank/DDBJ whole genome shotgun (WGS) entry which is preliminary data.</text>
</comment>
<organism evidence="1 2">
    <name type="scientific">Xylella fastidiosa subsp. multiplex</name>
    <dbReference type="NCBI Taxonomy" id="644357"/>
    <lineage>
        <taxon>Bacteria</taxon>
        <taxon>Pseudomonadati</taxon>
        <taxon>Pseudomonadota</taxon>
        <taxon>Gammaproteobacteria</taxon>
        <taxon>Lysobacterales</taxon>
        <taxon>Lysobacteraceae</taxon>
        <taxon>Xylella</taxon>
    </lineage>
</organism>
<evidence type="ECO:0000313" key="1">
    <source>
        <dbReference type="EMBL" id="MRU24495.1"/>
    </source>
</evidence>